<keyword evidence="3" id="KW-0560">Oxidoreductase</keyword>
<dbReference type="InterPro" id="IPR057589">
    <property type="entry name" value="GT_PLOD"/>
</dbReference>
<dbReference type="GeneID" id="39735613"/>
<evidence type="ECO:0000256" key="1">
    <source>
        <dbReference type="SAM" id="Phobius"/>
    </source>
</evidence>
<dbReference type="Proteomes" id="UP000220158">
    <property type="component" value="Chromosome 7"/>
</dbReference>
<keyword evidence="4" id="KW-1185">Reference proteome</keyword>
<dbReference type="CDD" id="cd22997">
    <property type="entry name" value="GT_LH"/>
    <property type="match status" value="1"/>
</dbReference>
<feature type="transmembrane region" description="Helical" evidence="1">
    <location>
        <begin position="436"/>
        <end position="465"/>
    </location>
</feature>
<keyword evidence="1" id="KW-1133">Transmembrane helix</keyword>
<sequence>MYKNSHISIDEIKEKIKNTKLHVLTFATHEQGYFKTLKESCKNLNINLKVLGMGEKWKGFIWKLIKVKEYLNLCNDNDLILFVDGFDTFFVQPANVIIERYIINYDNFFVCTSESTYSSDTFFLKFIEKMHLIFHNSIFKNNDNTDWNSLNIKKKYQNFTFFYNNLNLLNSGGWISNVFLAKKILQYIPSFIDNDQVFLTNLYLDSNYFLKLQEKISSKENKKMLEFNVLKNFKYYNKIIIDNHNIIFHLFRGKNNLMLLNYAECIEHFPFKPLLNIYYLNDEKKEKLILENSLDQKKEKNNIVNTFINFIKKVFKNDKKNNGCNDDDDDDDDNLKKIKLVKEKYKNQNEWRKQKSILDNVYIDNTRKIGQIEKTFNYSVVDINTHTSPCMLHIHCLRNADDIILNIGLKNIYSSKWYGHLWYLFYSLKDTLNFNYFSLLFATVVAIVTFILIHLKYLLNFLIYIDTNFYISNMKKVTYINRAMLILNDIELSCVLSFILSILFWLFYIFNKTII</sequence>
<keyword evidence="1" id="KW-0812">Transmembrane</keyword>
<dbReference type="PANTHER" id="PTHR36587:SF2">
    <property type="entry name" value="EXPRESSION SITE-ASSOCIATED GENE 3 (ESAG3)-LIKE PROTEIN"/>
    <property type="match status" value="1"/>
</dbReference>
<dbReference type="VEuPathDB" id="PlasmoDB:PRELSG_0727600"/>
<dbReference type="EMBL" id="LN835302">
    <property type="protein sequence ID" value="CRG99511.1"/>
    <property type="molecule type" value="Genomic_DNA"/>
</dbReference>
<proteinExistence type="predicted"/>
<evidence type="ECO:0000259" key="2">
    <source>
        <dbReference type="Pfam" id="PF25342"/>
    </source>
</evidence>
<dbReference type="OrthoDB" id="69177at2759"/>
<evidence type="ECO:0000313" key="3">
    <source>
        <dbReference type="EMBL" id="CRG99511.1"/>
    </source>
</evidence>
<dbReference type="RefSeq" id="XP_028532517.1">
    <property type="nucleotide sequence ID" value="XM_028675982.1"/>
</dbReference>
<dbReference type="GO" id="GO:0008475">
    <property type="term" value="F:procollagen-lysine 5-dioxygenase activity"/>
    <property type="evidence" value="ECO:0007669"/>
    <property type="project" value="UniProtKB-EC"/>
</dbReference>
<dbReference type="Pfam" id="PF25342">
    <property type="entry name" value="GT_PLOD"/>
    <property type="match status" value="1"/>
</dbReference>
<keyword evidence="1" id="KW-0472">Membrane</keyword>
<reference evidence="3 4" key="1">
    <citation type="submission" date="2015-04" db="EMBL/GenBank/DDBJ databases">
        <authorList>
            <consortium name="Pathogen Informatics"/>
        </authorList>
    </citation>
    <scope>NUCLEOTIDE SEQUENCE [LARGE SCALE GENOMIC DNA]</scope>
    <source>
        <strain evidence="3 4">SGS1</strain>
    </source>
</reference>
<dbReference type="AlphaFoldDB" id="A0A1J1H7W0"/>
<accession>A0A1J1H7W0</accession>
<protein>
    <submittedName>
        <fullName evidence="3">Procollagen lysine 5-dioxygenase, putative</fullName>
        <ecNumber evidence="3">1.14.11.4</ecNumber>
    </submittedName>
</protein>
<evidence type="ECO:0000313" key="4">
    <source>
        <dbReference type="Proteomes" id="UP000220158"/>
    </source>
</evidence>
<gene>
    <name evidence="3" type="ORF">PRELSG_0727600</name>
</gene>
<feature type="domain" description="PLOD1-3-like GT" evidence="2">
    <location>
        <begin position="18"/>
        <end position="104"/>
    </location>
</feature>
<dbReference type="EC" id="1.14.11.4" evidence="3"/>
<dbReference type="PANTHER" id="PTHR36587">
    <property type="entry name" value="EXPRESSION SITE-ASSOCIATED GENE 3 (ESAG3)-LIKE PROTEIN"/>
    <property type="match status" value="1"/>
</dbReference>
<name>A0A1J1H7W0_PLARL</name>
<dbReference type="KEGG" id="prel:PRELSG_0727600"/>
<organism evidence="3 4">
    <name type="scientific">Plasmodium relictum</name>
    <dbReference type="NCBI Taxonomy" id="85471"/>
    <lineage>
        <taxon>Eukaryota</taxon>
        <taxon>Sar</taxon>
        <taxon>Alveolata</taxon>
        <taxon>Apicomplexa</taxon>
        <taxon>Aconoidasida</taxon>
        <taxon>Haemosporida</taxon>
        <taxon>Plasmodiidae</taxon>
        <taxon>Plasmodium</taxon>
        <taxon>Plasmodium (Haemamoeba)</taxon>
    </lineage>
</organism>
<dbReference type="OMA" id="YSNIWYL"/>
<keyword evidence="3" id="KW-0223">Dioxygenase</keyword>
<feature type="transmembrane region" description="Helical" evidence="1">
    <location>
        <begin position="486"/>
        <end position="510"/>
    </location>
</feature>